<dbReference type="InterPro" id="IPR004459">
    <property type="entry name" value="CobQ_synth"/>
</dbReference>
<keyword evidence="2 5" id="KW-0169">Cobalamin biosynthesis</keyword>
<evidence type="ECO:0000313" key="9">
    <source>
        <dbReference type="EMBL" id="GAA6268960.1"/>
    </source>
</evidence>
<dbReference type="PANTHER" id="PTHR21343">
    <property type="entry name" value="DETHIOBIOTIN SYNTHETASE"/>
    <property type="match status" value="1"/>
</dbReference>
<proteinExistence type="inferred from homology"/>
<dbReference type="Proteomes" id="UP001600894">
    <property type="component" value="Unassembled WGS sequence"/>
</dbReference>
<dbReference type="NCBIfam" id="NF001989">
    <property type="entry name" value="PRK00784.1"/>
    <property type="match status" value="1"/>
</dbReference>
<keyword evidence="4" id="KW-0413">Isomerase</keyword>
<dbReference type="Gene3D" id="3.40.50.300">
    <property type="entry name" value="P-loop containing nucleotide triphosphate hydrolases"/>
    <property type="match status" value="1"/>
</dbReference>
<dbReference type="CDD" id="cd01750">
    <property type="entry name" value="GATase1_CobQ"/>
    <property type="match status" value="1"/>
</dbReference>
<dbReference type="InterPro" id="IPR027417">
    <property type="entry name" value="P-loop_NTPase"/>
</dbReference>
<feature type="domain" description="Cobalamin biosynthesis precorrin-8X methylmutase CobH/CbiC" evidence="7">
    <location>
        <begin position="571"/>
        <end position="773"/>
    </location>
</feature>
<dbReference type="SUPFAM" id="SSF63965">
    <property type="entry name" value="Precorrin-8X methylmutase CbiC/CobH"/>
    <property type="match status" value="1"/>
</dbReference>
<comment type="caution">
    <text evidence="9">The sequence shown here is derived from an EMBL/GenBank/DDBJ whole genome shotgun (WGS) entry which is preliminary data.</text>
</comment>
<dbReference type="InterPro" id="IPR047045">
    <property type="entry name" value="CobQ_N"/>
</dbReference>
<dbReference type="InterPro" id="IPR033949">
    <property type="entry name" value="CobQ_GATase1"/>
</dbReference>
<sequence>MARPIMIQGTMSNAGKSLLAAGLCRIFAQDGYRVAPFKSQNMALNSYITADGLEMGRAQAVQAEAAGIEPSADMNPILLKPTTDVGSQVIVNGTSIGNMRARDYFAYKRRLIPEILAAYERLSKEYDIIVIEGAGSPAEINLKKDDIVNMGLADMVDAPVLLAGDIDRGGVFAQLYGTVALLEQRERDRIGGLIVNKFRGDPSILEPGIRQLEQLCGLPVVGVVPYMDVDIEDEDSLSGKLSCGEKGLVDLAVIHFPRISNFTDLDVFYGISGVSVRYVTKVSELGTPDMVILPGTKNTISDLLWMRQNGLEGAVLKLAARQVPVWGICGGYQMMGEEISDKEGVESGQCRRIRGMGLLPLETDFEEEKIRTRSEGAFGELDGLLAALSGKCISGYEIHMGRTRIACQEGPAGTARRTRGRKEPEICRPMCYLLKGNTKQAQADGWNRGNCYGAYVHGIFDAPGIAHTIAEVLANKKGITLDADSGENYSAYRDRQYDRLAEGLRRSLDMKRIYEIMGLEEPGRNGPERGIKAKGETNLENRNSTDENVTDRKTIQPDTAHIQLEEVLPAEIECRSFEIIKEELAAMGKVLDPAQDLVIRRAIHTTADFDYADQLVFSEGAVEAGKEALRRGAVIITDTNMAWSGINKKKLAALGGEAVCFMADEDVASQAAAAGSTRAVASMDKAARLCSDMAPRPCIFAIGNAPTALIRLYELIRDGKIRPALIIGAPVGFVNVVQSKELILTLPDTPYIVARGRKGGSNVAAALCNALLYQTKQ</sequence>
<feature type="domain" description="CobQ/CobB/MinD/ParA nucleotide binding" evidence="6">
    <location>
        <begin position="5"/>
        <end position="228"/>
    </location>
</feature>
<evidence type="ECO:0000259" key="7">
    <source>
        <dbReference type="Pfam" id="PF02570"/>
    </source>
</evidence>
<evidence type="ECO:0000256" key="5">
    <source>
        <dbReference type="HAMAP-Rule" id="MF_00028"/>
    </source>
</evidence>
<evidence type="ECO:0000256" key="4">
    <source>
        <dbReference type="ARBA" id="ARBA00023235"/>
    </source>
</evidence>
<accession>A0ABQ0AY54</accession>
<organism evidence="9 10">
    <name type="scientific">Enterocloster alcoholdehydrogenati</name>
    <dbReference type="NCBI Taxonomy" id="2547410"/>
    <lineage>
        <taxon>Bacteria</taxon>
        <taxon>Bacillati</taxon>
        <taxon>Bacillota</taxon>
        <taxon>Clostridia</taxon>
        <taxon>Lachnospirales</taxon>
        <taxon>Lachnospiraceae</taxon>
        <taxon>Enterocloster</taxon>
    </lineage>
</organism>
<feature type="active site" description="Nucleophile" evidence="5">
    <location>
        <position position="329"/>
    </location>
</feature>
<name>A0ABQ0AY54_9FIRM</name>
<keyword evidence="3 5" id="KW-0315">Glutamine amidotransferase</keyword>
<evidence type="ECO:0000259" key="6">
    <source>
        <dbReference type="Pfam" id="PF01656"/>
    </source>
</evidence>
<dbReference type="CDD" id="cd05389">
    <property type="entry name" value="CobQ_N"/>
    <property type="match status" value="1"/>
</dbReference>
<dbReference type="PROSITE" id="PS51274">
    <property type="entry name" value="GATASE_COBBQ"/>
    <property type="match status" value="1"/>
</dbReference>
<dbReference type="Gene3D" id="3.40.50.10230">
    <property type="entry name" value="Cobalamin biosynthesis CobH/CbiC, precorrin-8X methylmutase"/>
    <property type="match status" value="1"/>
</dbReference>
<comment type="similarity">
    <text evidence="5">Belongs to the CobB/CobQ family. CobQ subfamily.</text>
</comment>
<dbReference type="InterPro" id="IPR002586">
    <property type="entry name" value="CobQ/CobB/MinD/ParA_Nub-bd_dom"/>
</dbReference>
<evidence type="ECO:0000256" key="2">
    <source>
        <dbReference type="ARBA" id="ARBA00022573"/>
    </source>
</evidence>
<feature type="domain" description="CobB/CobQ-like glutamine amidotransferase" evidence="8">
    <location>
        <begin position="251"/>
        <end position="462"/>
    </location>
</feature>
<keyword evidence="10" id="KW-1185">Reference proteome</keyword>
<gene>
    <name evidence="5" type="primary">cobQ</name>
    <name evidence="9" type="ORF">F130042H8_20200</name>
</gene>
<reference evidence="9 10" key="1">
    <citation type="submission" date="2024-04" db="EMBL/GenBank/DDBJ databases">
        <title>Defined microbial consortia suppress multidrug-resistant proinflammatory Enterobacteriaceae via ecological control.</title>
        <authorList>
            <person name="Furuichi M."/>
            <person name="Kawaguchi T."/>
            <person name="Pust M."/>
            <person name="Yasuma K."/>
            <person name="Plichta D."/>
            <person name="Hasegawa N."/>
            <person name="Ohya T."/>
            <person name="Bhattarai S."/>
            <person name="Sasajima S."/>
            <person name="Aoto Y."/>
            <person name="Tuganbaev T."/>
            <person name="Yaginuma M."/>
            <person name="Ueda M."/>
            <person name="Okahashi N."/>
            <person name="Amafuji K."/>
            <person name="Kiridooshi Y."/>
            <person name="Sugita K."/>
            <person name="Strazar M."/>
            <person name="Skelly A."/>
            <person name="Suda W."/>
            <person name="Hattori M."/>
            <person name="Nakamoto N."/>
            <person name="Caballero S."/>
            <person name="Norman J."/>
            <person name="Olle B."/>
            <person name="Tanoue T."/>
            <person name="Arita M."/>
            <person name="Bucci V."/>
            <person name="Atarashi K."/>
            <person name="Xavier R."/>
            <person name="Honda K."/>
        </authorList>
    </citation>
    <scope>NUCLEOTIDE SEQUENCE [LARGE SCALE GENOMIC DNA]</scope>
    <source>
        <strain evidence="10">f13</strain>
    </source>
</reference>
<evidence type="ECO:0000256" key="1">
    <source>
        <dbReference type="ARBA" id="ARBA00004953"/>
    </source>
</evidence>
<protein>
    <recommendedName>
        <fullName evidence="5">Cobyric acid synthase</fullName>
    </recommendedName>
</protein>
<dbReference type="SUPFAM" id="SSF52317">
    <property type="entry name" value="Class I glutamine amidotransferase-like"/>
    <property type="match status" value="1"/>
</dbReference>
<dbReference type="InterPro" id="IPR003722">
    <property type="entry name" value="Cbl_synth_CobH/CbiC"/>
</dbReference>
<evidence type="ECO:0000313" key="10">
    <source>
        <dbReference type="Proteomes" id="UP001600894"/>
    </source>
</evidence>
<comment type="pathway">
    <text evidence="1 5">Cofactor biosynthesis; adenosylcobalamin biosynthesis.</text>
</comment>
<feature type="active site" evidence="5">
    <location>
        <position position="457"/>
    </location>
</feature>
<comment type="function">
    <text evidence="5">Catalyzes amidations at positions B, D, E, and G on adenosylcobyrinic A,C-diamide. NH(2) groups are provided by glutamine, and one molecule of ATP is hydrogenolyzed for each amidation.</text>
</comment>
<dbReference type="InterPro" id="IPR011698">
    <property type="entry name" value="GATase_3"/>
</dbReference>
<dbReference type="NCBIfam" id="TIGR00313">
    <property type="entry name" value="cobQ"/>
    <property type="match status" value="1"/>
</dbReference>
<dbReference type="HAMAP" id="MF_00028">
    <property type="entry name" value="CobQ"/>
    <property type="match status" value="1"/>
</dbReference>
<evidence type="ECO:0000259" key="8">
    <source>
        <dbReference type="Pfam" id="PF07685"/>
    </source>
</evidence>
<dbReference type="PANTHER" id="PTHR21343:SF1">
    <property type="entry name" value="COBYRIC ACID SYNTHASE"/>
    <property type="match status" value="1"/>
</dbReference>
<dbReference type="Pfam" id="PF02570">
    <property type="entry name" value="CbiC"/>
    <property type="match status" value="1"/>
</dbReference>
<dbReference type="SUPFAM" id="SSF52540">
    <property type="entry name" value="P-loop containing nucleoside triphosphate hydrolases"/>
    <property type="match status" value="1"/>
</dbReference>
<dbReference type="Pfam" id="PF07685">
    <property type="entry name" value="GATase_3"/>
    <property type="match status" value="1"/>
</dbReference>
<dbReference type="EMBL" id="BAABXL010000001">
    <property type="protein sequence ID" value="GAA6268960.1"/>
    <property type="molecule type" value="Genomic_DNA"/>
</dbReference>
<dbReference type="Pfam" id="PF01656">
    <property type="entry name" value="CbiA"/>
    <property type="match status" value="1"/>
</dbReference>
<dbReference type="InterPro" id="IPR036588">
    <property type="entry name" value="CobH/CbiC_sf"/>
</dbReference>
<dbReference type="Gene3D" id="3.40.50.880">
    <property type="match status" value="1"/>
</dbReference>
<dbReference type="InterPro" id="IPR029062">
    <property type="entry name" value="Class_I_gatase-like"/>
</dbReference>
<evidence type="ECO:0000256" key="3">
    <source>
        <dbReference type="ARBA" id="ARBA00022962"/>
    </source>
</evidence>